<feature type="compositionally biased region" description="Polar residues" evidence="1">
    <location>
        <begin position="19"/>
        <end position="33"/>
    </location>
</feature>
<dbReference type="Proteomes" id="UP000000768">
    <property type="component" value="Chromosome 6"/>
</dbReference>
<name>A0A1B6PKN2_SORBI</name>
<dbReference type="AlphaFoldDB" id="A0A1B6PKN2"/>
<keyword evidence="3" id="KW-1185">Reference proteome</keyword>
<evidence type="ECO:0000313" key="2">
    <source>
        <dbReference type="EMBL" id="KXG26215.2"/>
    </source>
</evidence>
<evidence type="ECO:0000313" key="3">
    <source>
        <dbReference type="Proteomes" id="UP000000768"/>
    </source>
</evidence>
<organism evidence="2 3">
    <name type="scientific">Sorghum bicolor</name>
    <name type="common">Sorghum</name>
    <name type="synonym">Sorghum vulgare</name>
    <dbReference type="NCBI Taxonomy" id="4558"/>
    <lineage>
        <taxon>Eukaryota</taxon>
        <taxon>Viridiplantae</taxon>
        <taxon>Streptophyta</taxon>
        <taxon>Embryophyta</taxon>
        <taxon>Tracheophyta</taxon>
        <taxon>Spermatophyta</taxon>
        <taxon>Magnoliopsida</taxon>
        <taxon>Liliopsida</taxon>
        <taxon>Poales</taxon>
        <taxon>Poaceae</taxon>
        <taxon>PACMAD clade</taxon>
        <taxon>Panicoideae</taxon>
        <taxon>Andropogonodae</taxon>
        <taxon>Andropogoneae</taxon>
        <taxon>Sorghinae</taxon>
        <taxon>Sorghum</taxon>
    </lineage>
</organism>
<feature type="region of interest" description="Disordered" evidence="1">
    <location>
        <begin position="1"/>
        <end position="36"/>
    </location>
</feature>
<proteinExistence type="predicted"/>
<protein>
    <submittedName>
        <fullName evidence="2">Uncharacterized protein</fullName>
    </submittedName>
</protein>
<feature type="compositionally biased region" description="Basic and acidic residues" evidence="1">
    <location>
        <begin position="56"/>
        <end position="74"/>
    </location>
</feature>
<sequence length="125" mass="14390">MDIKDQHRPPSPPLATRARASTGQRASLASTSPARHAPRSLYVDACQDVHTGGQDVHTEGGIEATENLKTELHRDPYITKNNQAEDTLMDAKEKRKRDREWYAKMTNKKKQERLKRLREAYHEKK</sequence>
<accession>A0A1B6PKN2</accession>
<reference evidence="2 3" key="1">
    <citation type="journal article" date="2009" name="Nature">
        <title>The Sorghum bicolor genome and the diversification of grasses.</title>
        <authorList>
            <person name="Paterson A.H."/>
            <person name="Bowers J.E."/>
            <person name="Bruggmann R."/>
            <person name="Dubchak I."/>
            <person name="Grimwood J."/>
            <person name="Gundlach H."/>
            <person name="Haberer G."/>
            <person name="Hellsten U."/>
            <person name="Mitros T."/>
            <person name="Poliakov A."/>
            <person name="Schmutz J."/>
            <person name="Spannagl M."/>
            <person name="Tang H."/>
            <person name="Wang X."/>
            <person name="Wicker T."/>
            <person name="Bharti A.K."/>
            <person name="Chapman J."/>
            <person name="Feltus F.A."/>
            <person name="Gowik U."/>
            <person name="Grigoriev I.V."/>
            <person name="Lyons E."/>
            <person name="Maher C.A."/>
            <person name="Martis M."/>
            <person name="Narechania A."/>
            <person name="Otillar R.P."/>
            <person name="Penning B.W."/>
            <person name="Salamov A.A."/>
            <person name="Wang Y."/>
            <person name="Zhang L."/>
            <person name="Carpita N.C."/>
            <person name="Freeling M."/>
            <person name="Gingle A.R."/>
            <person name="Hash C.T."/>
            <person name="Keller B."/>
            <person name="Klein P."/>
            <person name="Kresovich S."/>
            <person name="McCann M.C."/>
            <person name="Ming R."/>
            <person name="Peterson D.G."/>
            <person name="Mehboob-ur-Rahman"/>
            <person name="Ware D."/>
            <person name="Westhoff P."/>
            <person name="Mayer K.F."/>
            <person name="Messing J."/>
            <person name="Rokhsar D.S."/>
        </authorList>
    </citation>
    <scope>NUCLEOTIDE SEQUENCE [LARGE SCALE GENOMIC DNA]</scope>
    <source>
        <strain evidence="3">cv. BTx623</strain>
    </source>
</reference>
<gene>
    <name evidence="2" type="ORF">SORBI_3006G066150</name>
</gene>
<reference evidence="3" key="2">
    <citation type="journal article" date="2018" name="Plant J.">
        <title>The Sorghum bicolor reference genome: improved assembly, gene annotations, a transcriptome atlas, and signatures of genome organization.</title>
        <authorList>
            <person name="McCormick R.F."/>
            <person name="Truong S.K."/>
            <person name="Sreedasyam A."/>
            <person name="Jenkins J."/>
            <person name="Shu S."/>
            <person name="Sims D."/>
            <person name="Kennedy M."/>
            <person name="Amirebrahimi M."/>
            <person name="Weers B.D."/>
            <person name="McKinley B."/>
            <person name="Mattison A."/>
            <person name="Morishige D.T."/>
            <person name="Grimwood J."/>
            <person name="Schmutz J."/>
            <person name="Mullet J.E."/>
        </authorList>
    </citation>
    <scope>NUCLEOTIDE SEQUENCE [LARGE SCALE GENOMIC DNA]</scope>
    <source>
        <strain evidence="3">cv. BTx623</strain>
    </source>
</reference>
<feature type="region of interest" description="Disordered" evidence="1">
    <location>
        <begin position="51"/>
        <end position="74"/>
    </location>
</feature>
<evidence type="ECO:0000256" key="1">
    <source>
        <dbReference type="SAM" id="MobiDB-lite"/>
    </source>
</evidence>
<dbReference type="EMBL" id="CM000765">
    <property type="protein sequence ID" value="KXG26215.2"/>
    <property type="molecule type" value="Genomic_DNA"/>
</dbReference>
<dbReference type="InParanoid" id="A0A1B6PKN2"/>
<dbReference type="Gramene" id="KXG26215">
    <property type="protein sequence ID" value="KXG26215"/>
    <property type="gene ID" value="SORBI_3006G066150"/>
</dbReference>